<dbReference type="GO" id="GO:0004518">
    <property type="term" value="F:nuclease activity"/>
    <property type="evidence" value="ECO:0007669"/>
    <property type="project" value="UniProtKB-KW"/>
</dbReference>
<evidence type="ECO:0000256" key="2">
    <source>
        <dbReference type="ARBA" id="ARBA00022517"/>
    </source>
</evidence>
<dbReference type="HAMAP" id="MF_00651">
    <property type="entry name" value="Nuclease_YqgF"/>
    <property type="match status" value="1"/>
</dbReference>
<dbReference type="InterPro" id="IPR012337">
    <property type="entry name" value="RNaseH-like_sf"/>
</dbReference>
<reference evidence="7 8" key="1">
    <citation type="journal article" date="2017" name="ISME J.">
        <title>Energy and carbon metabolisms in a deep terrestrial subsurface fluid microbial community.</title>
        <authorList>
            <person name="Momper L."/>
            <person name="Jungbluth S.P."/>
            <person name="Lee M.D."/>
            <person name="Amend J.P."/>
        </authorList>
    </citation>
    <scope>NUCLEOTIDE SEQUENCE [LARGE SCALE GENOMIC DNA]</scope>
    <source>
        <strain evidence="7">SURF_26</strain>
    </source>
</reference>
<dbReference type="Proteomes" id="UP000266426">
    <property type="component" value="Unassembled WGS sequence"/>
</dbReference>
<keyword evidence="3 5" id="KW-0540">Nuclease</keyword>
<dbReference type="PANTHER" id="PTHR33317">
    <property type="entry name" value="POLYNUCLEOTIDYL TRANSFERASE, RIBONUCLEASE H-LIKE SUPERFAMILY PROTEIN"/>
    <property type="match status" value="1"/>
</dbReference>
<dbReference type="AlphaFoldDB" id="A0A3A4R3Q3"/>
<evidence type="ECO:0000256" key="4">
    <source>
        <dbReference type="ARBA" id="ARBA00022801"/>
    </source>
</evidence>
<keyword evidence="1 5" id="KW-0963">Cytoplasm</keyword>
<dbReference type="EC" id="3.1.-.-" evidence="5"/>
<dbReference type="InterPro" id="IPR006641">
    <property type="entry name" value="YqgF/RNaseH-like_dom"/>
</dbReference>
<dbReference type="PANTHER" id="PTHR33317:SF4">
    <property type="entry name" value="POLYNUCLEOTIDYL TRANSFERASE, RIBONUCLEASE H-LIKE SUPERFAMILY PROTEIN"/>
    <property type="match status" value="1"/>
</dbReference>
<dbReference type="GO" id="GO:0016788">
    <property type="term" value="F:hydrolase activity, acting on ester bonds"/>
    <property type="evidence" value="ECO:0007669"/>
    <property type="project" value="UniProtKB-UniRule"/>
</dbReference>
<gene>
    <name evidence="7" type="primary">ruvX</name>
    <name evidence="7" type="ORF">C4541_03590</name>
</gene>
<dbReference type="Pfam" id="PF03652">
    <property type="entry name" value="RuvX"/>
    <property type="match status" value="1"/>
</dbReference>
<dbReference type="EMBL" id="QZJZ01000024">
    <property type="protein sequence ID" value="RJP60705.1"/>
    <property type="molecule type" value="Genomic_DNA"/>
</dbReference>
<feature type="domain" description="YqgF/RNase H-like" evidence="6">
    <location>
        <begin position="2"/>
        <end position="100"/>
    </location>
</feature>
<comment type="similarity">
    <text evidence="5">Belongs to the YqgF HJR family.</text>
</comment>
<dbReference type="SUPFAM" id="SSF53098">
    <property type="entry name" value="Ribonuclease H-like"/>
    <property type="match status" value="1"/>
</dbReference>
<proteinExistence type="inferred from homology"/>
<sequence length="136" mass="14853">MARYLGIDYGEKRIGIAMSDELGIIAKALKFIPQSESAITEIIALADVNRVSAIVVGVPKNMNGTLGPAAEAAIAFADQLKKAAASDVYLWDERLTTCQANRTLLEANVSRKKRKQAVDSMAAQLLLQNYLDRRNM</sequence>
<keyword evidence="4 5" id="KW-0378">Hydrolase</keyword>
<dbReference type="SMART" id="SM00732">
    <property type="entry name" value="YqgFc"/>
    <property type="match status" value="1"/>
</dbReference>
<comment type="caution">
    <text evidence="7">The sequence shown here is derived from an EMBL/GenBank/DDBJ whole genome shotgun (WGS) entry which is preliminary data.</text>
</comment>
<dbReference type="Gene3D" id="3.30.420.140">
    <property type="entry name" value="YqgF/RNase H-like domain"/>
    <property type="match status" value="1"/>
</dbReference>
<evidence type="ECO:0000313" key="7">
    <source>
        <dbReference type="EMBL" id="RJP60705.1"/>
    </source>
</evidence>
<evidence type="ECO:0000313" key="8">
    <source>
        <dbReference type="Proteomes" id="UP000266426"/>
    </source>
</evidence>
<keyword evidence="2 5" id="KW-0690">Ribosome biogenesis</keyword>
<protein>
    <recommendedName>
        <fullName evidence="5">Putative pre-16S rRNA nuclease</fullName>
        <ecNumber evidence="5">3.1.-.-</ecNumber>
    </recommendedName>
</protein>
<dbReference type="NCBIfam" id="TIGR00250">
    <property type="entry name" value="RNAse_H_YqgF"/>
    <property type="match status" value="1"/>
</dbReference>
<comment type="subcellular location">
    <subcellularLocation>
        <location evidence="5">Cytoplasm</location>
    </subcellularLocation>
</comment>
<dbReference type="InterPro" id="IPR037027">
    <property type="entry name" value="YqgF/RNaseH-like_dom_sf"/>
</dbReference>
<dbReference type="GO" id="GO:0000967">
    <property type="term" value="P:rRNA 5'-end processing"/>
    <property type="evidence" value="ECO:0007669"/>
    <property type="project" value="UniProtKB-UniRule"/>
</dbReference>
<evidence type="ECO:0000256" key="3">
    <source>
        <dbReference type="ARBA" id="ARBA00022722"/>
    </source>
</evidence>
<dbReference type="GO" id="GO:0005829">
    <property type="term" value="C:cytosol"/>
    <property type="evidence" value="ECO:0007669"/>
    <property type="project" value="TreeGrafter"/>
</dbReference>
<evidence type="ECO:0000259" key="6">
    <source>
        <dbReference type="SMART" id="SM00732"/>
    </source>
</evidence>
<evidence type="ECO:0000256" key="1">
    <source>
        <dbReference type="ARBA" id="ARBA00022490"/>
    </source>
</evidence>
<name>A0A3A4R3Q3_9BACT</name>
<comment type="function">
    <text evidence="5">Could be a nuclease involved in processing of the 5'-end of pre-16S rRNA.</text>
</comment>
<organism evidence="7 8">
    <name type="scientific">Candidatus Auribacter fodinae</name>
    <dbReference type="NCBI Taxonomy" id="2093366"/>
    <lineage>
        <taxon>Bacteria</taxon>
        <taxon>Pseudomonadati</taxon>
        <taxon>Candidatus Auribacterota</taxon>
        <taxon>Candidatus Auribacteria</taxon>
        <taxon>Candidatus Auribacterales</taxon>
        <taxon>Candidatus Auribacteraceae</taxon>
        <taxon>Candidatus Auribacter</taxon>
    </lineage>
</organism>
<dbReference type="CDD" id="cd16964">
    <property type="entry name" value="YqgF"/>
    <property type="match status" value="1"/>
</dbReference>
<evidence type="ECO:0000256" key="5">
    <source>
        <dbReference type="HAMAP-Rule" id="MF_00651"/>
    </source>
</evidence>
<dbReference type="InterPro" id="IPR005227">
    <property type="entry name" value="YqgF"/>
</dbReference>
<accession>A0A3A4R3Q3</accession>